<comment type="similarity">
    <text evidence="5">Belongs to the IL-1 family. Highly divergent.</text>
</comment>
<evidence type="ECO:0000256" key="5">
    <source>
        <dbReference type="ARBA" id="ARBA00007933"/>
    </source>
</evidence>
<feature type="compositionally biased region" description="Polar residues" evidence="16">
    <location>
        <begin position="1"/>
        <end position="18"/>
    </location>
</feature>
<comment type="function">
    <text evidence="14">In quiescent endothelia the uncleaved form is constitutively and abundantly expressed, and acts as a chromatin-associated nuclear factor with transcriptional repressor properties, it may sequester nuclear NF-kappaB/RELA, lowering expression of its targets. This form is rapidely lost upon angiogenic or pro-inflammatory activation.</text>
</comment>
<evidence type="ECO:0000256" key="14">
    <source>
        <dbReference type="ARBA" id="ARBA00045203"/>
    </source>
</evidence>
<sequence>MKCSTTKIPPAKMNNSAGKASVKSPRLRKSQQKGEEICQVYFMQLRSGLIIEKKACYFRKETTKRHSPNSAEDYNEQNRLLTTYQTRLERFGQSTRGFAFSAQGNTRTKDESSRILEVRRGSQLCSPGLLQVSEQLHTLQTERCVSLSTYNDQSITFVFSDGGYEIYIEELRGKDEKDKVLFHYYNSQSSASETGDDVDGHKLMVRISPANNKDFLLHANNKEHSVELQKYENSLPDQTLFLLHTELGPSSCVSFECMNNPGLFIGVENNHLSLINLKDKTDHLIRENIRFKLS</sequence>
<keyword evidence="10" id="KW-0964">Secreted</keyword>
<dbReference type="PANTHER" id="PTHR21114:SF0">
    <property type="entry name" value="INTERLEUKIN-33"/>
    <property type="match status" value="1"/>
</dbReference>
<evidence type="ECO:0000256" key="8">
    <source>
        <dbReference type="ARBA" id="ARBA00022490"/>
    </source>
</evidence>
<evidence type="ECO:0000313" key="19">
    <source>
        <dbReference type="Proteomes" id="UP001314169"/>
    </source>
</evidence>
<protein>
    <recommendedName>
        <fullName evidence="6">Interleukin-33</fullName>
    </recommendedName>
</protein>
<dbReference type="InterPro" id="IPR036195">
    <property type="entry name" value="AbfB_ABD_sf"/>
</dbReference>
<evidence type="ECO:0000256" key="6">
    <source>
        <dbReference type="ARBA" id="ARBA00016804"/>
    </source>
</evidence>
<reference evidence="18" key="1">
    <citation type="submission" date="2023-12" db="EMBL/GenBank/DDBJ databases">
        <authorList>
            <person name="Brown T."/>
        </authorList>
    </citation>
    <scope>NUCLEOTIDE SEQUENCE</scope>
</reference>
<evidence type="ECO:0000256" key="3">
    <source>
        <dbReference type="ARBA" id="ARBA00004398"/>
    </source>
</evidence>
<dbReference type="InterPro" id="IPR026145">
    <property type="entry name" value="IL-33"/>
</dbReference>
<dbReference type="Gene3D" id="2.80.10.50">
    <property type="match status" value="1"/>
</dbReference>
<organism evidence="18 19">
    <name type="scientific">Pipistrellus nathusii</name>
    <name type="common">Nathusius' pipistrelle</name>
    <dbReference type="NCBI Taxonomy" id="59473"/>
    <lineage>
        <taxon>Eukaryota</taxon>
        <taxon>Metazoa</taxon>
        <taxon>Chordata</taxon>
        <taxon>Craniata</taxon>
        <taxon>Vertebrata</taxon>
        <taxon>Euteleostomi</taxon>
        <taxon>Mammalia</taxon>
        <taxon>Eutheria</taxon>
        <taxon>Laurasiatheria</taxon>
        <taxon>Chiroptera</taxon>
        <taxon>Yangochiroptera</taxon>
        <taxon>Vespertilionidae</taxon>
        <taxon>Pipistrellus</taxon>
    </lineage>
</organism>
<proteinExistence type="inferred from homology"/>
<keyword evidence="12" id="KW-0539">Nucleus</keyword>
<keyword evidence="9" id="KW-0202">Cytokine</keyword>
<dbReference type="Proteomes" id="UP001314169">
    <property type="component" value="Chromosome 10"/>
</dbReference>
<evidence type="ECO:0000256" key="12">
    <source>
        <dbReference type="ARBA" id="ARBA00023242"/>
    </source>
</evidence>
<evidence type="ECO:0000256" key="10">
    <source>
        <dbReference type="ARBA" id="ARBA00022525"/>
    </source>
</evidence>
<evidence type="ECO:0000259" key="17">
    <source>
        <dbReference type="Pfam" id="PF15095"/>
    </source>
</evidence>
<keyword evidence="7" id="KW-0158">Chromosome</keyword>
<keyword evidence="8" id="KW-0963">Cytoplasm</keyword>
<evidence type="ECO:0000313" key="18">
    <source>
        <dbReference type="EMBL" id="CAK6434012.1"/>
    </source>
</evidence>
<evidence type="ECO:0000256" key="16">
    <source>
        <dbReference type="SAM" id="MobiDB-lite"/>
    </source>
</evidence>
<accession>A0ABN9Z6P2</accession>
<dbReference type="SUPFAM" id="SSF110221">
    <property type="entry name" value="AbfB domain"/>
    <property type="match status" value="1"/>
</dbReference>
<keyword evidence="19" id="KW-1185">Reference proteome</keyword>
<keyword evidence="13" id="KW-0968">Cytoplasmic vesicle</keyword>
<comment type="subunit">
    <text evidence="15">Forms a 1:1:1 heterotrimeric complex with its primary high-affinity receptor IL1RL1 and the coreceptor IL1RAP. Interacts with cargo receptor TMED10; the interaction mediates the translocation from the cytoplasm into the ERGIC (endoplasmic reticulum-Golgi intermediate compartment) and thereby secretion.</text>
</comment>
<feature type="region of interest" description="Disordered" evidence="16">
    <location>
        <begin position="1"/>
        <end position="29"/>
    </location>
</feature>
<gene>
    <name evidence="18" type="ORF">MPIPNATIZW_LOCUS2318</name>
</gene>
<dbReference type="InterPro" id="IPR053902">
    <property type="entry name" value="IL33_C"/>
</dbReference>
<evidence type="ECO:0000256" key="1">
    <source>
        <dbReference type="ARBA" id="ARBA00004123"/>
    </source>
</evidence>
<evidence type="ECO:0000256" key="2">
    <source>
        <dbReference type="ARBA" id="ARBA00004286"/>
    </source>
</evidence>
<dbReference type="EMBL" id="OY882867">
    <property type="protein sequence ID" value="CAK6434012.1"/>
    <property type="molecule type" value="Genomic_DNA"/>
</dbReference>
<evidence type="ECO:0000256" key="9">
    <source>
        <dbReference type="ARBA" id="ARBA00022514"/>
    </source>
</evidence>
<evidence type="ECO:0000256" key="11">
    <source>
        <dbReference type="ARBA" id="ARBA00023163"/>
    </source>
</evidence>
<comment type="subcellular location">
    <subcellularLocation>
        <location evidence="2">Chromosome</location>
    </subcellularLocation>
    <subcellularLocation>
        <location evidence="3">Cytoplasmic vesicle</location>
        <location evidence="3">Secretory vesicle</location>
    </subcellularLocation>
    <subcellularLocation>
        <location evidence="1">Nucleus</location>
    </subcellularLocation>
    <subcellularLocation>
        <location evidence="4">Secreted</location>
    </subcellularLocation>
</comment>
<feature type="domain" description="Interleukin 33 C-terminal" evidence="17">
    <location>
        <begin position="140"/>
        <end position="294"/>
    </location>
</feature>
<dbReference type="PANTHER" id="PTHR21114">
    <property type="entry name" value="DVS27 PROTEIN"/>
    <property type="match status" value="1"/>
</dbReference>
<name>A0ABN9Z6P2_PIPNA</name>
<keyword evidence="11" id="KW-0804">Transcription</keyword>
<dbReference type="Pfam" id="PF15095">
    <property type="entry name" value="IL33_bt"/>
    <property type="match status" value="1"/>
</dbReference>
<evidence type="ECO:0000256" key="7">
    <source>
        <dbReference type="ARBA" id="ARBA00022454"/>
    </source>
</evidence>
<evidence type="ECO:0000256" key="15">
    <source>
        <dbReference type="ARBA" id="ARBA00046367"/>
    </source>
</evidence>
<evidence type="ECO:0000256" key="13">
    <source>
        <dbReference type="ARBA" id="ARBA00023329"/>
    </source>
</evidence>
<evidence type="ECO:0000256" key="4">
    <source>
        <dbReference type="ARBA" id="ARBA00004613"/>
    </source>
</evidence>